<dbReference type="GO" id="GO:0042450">
    <property type="term" value="P:L-arginine biosynthetic process via ornithine"/>
    <property type="evidence" value="ECO:0007669"/>
    <property type="project" value="UniProtKB-UniRule"/>
</dbReference>
<dbReference type="NCBIfam" id="TIGR00761">
    <property type="entry name" value="argB"/>
    <property type="match status" value="1"/>
</dbReference>
<organism evidence="10">
    <name type="scientific">Ceramothamnion japonicum</name>
    <name type="common">Red alga</name>
    <name type="synonym">Ceramium japonicum</name>
    <dbReference type="NCBI Taxonomy" id="218448"/>
    <lineage>
        <taxon>Eukaryota</taxon>
        <taxon>Rhodophyta</taxon>
        <taxon>Florideophyceae</taxon>
        <taxon>Rhodymeniophycidae</taxon>
        <taxon>Ceramiales</taxon>
        <taxon>Ceramiaceae</taxon>
        <taxon>Ceramothamnion</taxon>
    </lineage>
</organism>
<evidence type="ECO:0000259" key="9">
    <source>
        <dbReference type="Pfam" id="PF00696"/>
    </source>
</evidence>
<comment type="function">
    <text evidence="8">Catalyzes the ATP-dependent phosphorylation of N-acetyl-L-glutamate.</text>
</comment>
<keyword evidence="5 8" id="KW-0547">Nucleotide-binding</keyword>
<evidence type="ECO:0000256" key="1">
    <source>
        <dbReference type="ARBA" id="ARBA00004828"/>
    </source>
</evidence>
<keyword evidence="3 8" id="KW-0028">Amino-acid biosynthesis</keyword>
<proteinExistence type="inferred from homology"/>
<dbReference type="UniPathway" id="UPA00068">
    <property type="reaction ID" value="UER00107"/>
</dbReference>
<keyword evidence="10" id="KW-0934">Plastid</keyword>
<dbReference type="HAMAP" id="MF_00082">
    <property type="entry name" value="ArgB"/>
    <property type="match status" value="1"/>
</dbReference>
<dbReference type="GO" id="GO:0005524">
    <property type="term" value="F:ATP binding"/>
    <property type="evidence" value="ECO:0007669"/>
    <property type="project" value="UniProtKB-UniRule"/>
</dbReference>
<feature type="site" description="Transition state stabilizer" evidence="8">
    <location>
        <position position="29"/>
    </location>
</feature>
<dbReference type="GO" id="GO:0003991">
    <property type="term" value="F:acetylglutamate kinase activity"/>
    <property type="evidence" value="ECO:0007669"/>
    <property type="project" value="UniProtKB-UniRule"/>
</dbReference>
<evidence type="ECO:0000256" key="3">
    <source>
        <dbReference type="ARBA" id="ARBA00022605"/>
    </source>
</evidence>
<evidence type="ECO:0000256" key="6">
    <source>
        <dbReference type="ARBA" id="ARBA00022777"/>
    </source>
</evidence>
<dbReference type="RefSeq" id="YP_009297095.1">
    <property type="nucleotide sequence ID" value="NC_031174.1"/>
</dbReference>
<dbReference type="EMBL" id="KX284719">
    <property type="protein sequence ID" value="AOM66438.1"/>
    <property type="molecule type" value="Genomic_DNA"/>
</dbReference>
<dbReference type="PANTHER" id="PTHR23342">
    <property type="entry name" value="N-ACETYLGLUTAMATE SYNTHASE"/>
    <property type="match status" value="1"/>
</dbReference>
<name>A0A1C9CDG5_CERJP</name>
<reference evidence="10" key="1">
    <citation type="journal article" date="2016" name="BMC Biol.">
        <title>Parallel evolution of highly conserved plastid genome architecture in red seaweeds and seed plants.</title>
        <authorList>
            <person name="Lee J."/>
            <person name="Cho C.H."/>
            <person name="Park S.I."/>
            <person name="Choi J.W."/>
            <person name="Song H.S."/>
            <person name="West J.A."/>
            <person name="Bhattacharya D."/>
            <person name="Yoon H.S."/>
        </authorList>
    </citation>
    <scope>NUCLEOTIDE SEQUENCE</scope>
</reference>
<dbReference type="PANTHER" id="PTHR23342:SF0">
    <property type="entry name" value="N-ACETYLGLUTAMATE SYNTHASE, MITOCHONDRIAL"/>
    <property type="match status" value="1"/>
</dbReference>
<dbReference type="InterPro" id="IPR001048">
    <property type="entry name" value="Asp/Glu/Uridylate_kinase"/>
</dbReference>
<accession>A0A1C9CDG5</accession>
<geneLocation type="plastid" evidence="10"/>
<feature type="binding site" evidence="8">
    <location>
        <begin position="64"/>
        <end position="65"/>
    </location>
    <ligand>
        <name>substrate</name>
    </ligand>
</feature>
<dbReference type="EC" id="2.7.2.8" evidence="8"/>
<evidence type="ECO:0000256" key="7">
    <source>
        <dbReference type="ARBA" id="ARBA00022840"/>
    </source>
</evidence>
<dbReference type="InterPro" id="IPR036393">
    <property type="entry name" value="AceGlu_kinase-like_sf"/>
</dbReference>
<protein>
    <recommendedName>
        <fullName evidence="8">Acetylglutamate kinase</fullName>
        <ecNumber evidence="8">2.7.2.8</ecNumber>
    </recommendedName>
    <alternativeName>
        <fullName evidence="8">N-acetyl-L-glutamate 5-phosphotransferase</fullName>
    </alternativeName>
    <alternativeName>
        <fullName evidence="8">NAG kinase</fullName>
        <shortName evidence="8">NAGK</shortName>
    </alternativeName>
</protein>
<feature type="domain" description="Aspartate/glutamate/uridylate kinase" evidence="9">
    <location>
        <begin position="24"/>
        <end position="261"/>
    </location>
</feature>
<gene>
    <name evidence="8 10" type="primary">argB</name>
    <name evidence="10" type="ORF">Ceram_162</name>
</gene>
<dbReference type="PRINTS" id="PR00474">
    <property type="entry name" value="GLU5KINASE"/>
</dbReference>
<dbReference type="InterPro" id="IPR001057">
    <property type="entry name" value="Glu/AcGlu_kinase"/>
</dbReference>
<keyword evidence="7 8" id="KW-0067">ATP-binding</keyword>
<evidence type="ECO:0000313" key="10">
    <source>
        <dbReference type="EMBL" id="AOM66438.1"/>
    </source>
</evidence>
<feature type="binding site" evidence="8">
    <location>
        <position position="179"/>
    </location>
    <ligand>
        <name>substrate</name>
    </ligand>
</feature>
<keyword evidence="2 8" id="KW-0055">Arginine biosynthesis</keyword>
<feature type="site" description="Transition state stabilizer" evidence="8">
    <location>
        <position position="242"/>
    </location>
</feature>
<evidence type="ECO:0000256" key="8">
    <source>
        <dbReference type="HAMAP-Rule" id="MF_00082"/>
    </source>
</evidence>
<dbReference type="PIRSF" id="PIRSF000728">
    <property type="entry name" value="NAGK"/>
    <property type="match status" value="1"/>
</dbReference>
<comment type="similarity">
    <text evidence="8">Belongs to the acetylglutamate kinase family. ArgB subfamily.</text>
</comment>
<dbReference type="AlphaFoldDB" id="A0A1C9CDG5"/>
<dbReference type="FunFam" id="3.40.1160.10:FF:000004">
    <property type="entry name" value="Acetylglutamate kinase"/>
    <property type="match status" value="1"/>
</dbReference>
<keyword evidence="6 8" id="KW-0418">Kinase</keyword>
<dbReference type="GeneID" id="29073542"/>
<sequence>MINTFNFNWFLENCLPFIYKLRNKIIVIKYGGAAMQSNHLKMQVIKDILFLSSFGIKLIIVHGGGPVINDWLQRLHIQPKFKNGIRVTDGPTMEVVEMVLAGKINKELVNLINMYDNIGIGLSGKDAKLLLASNMFDDSSNLVGNIESVNTNLLNLLLNNGYIPVIASVASSYDLVTYNINADIAAANIAQALNAHQLILLTDTPGILLDVEDPSSLQKEINIDDVNNLCKKNIIAGGMIPKVQSCVTALMNQVDSTHIIDGRVEHSLLLELLTSERIGSKIVL</sequence>
<dbReference type="GO" id="GO:0005737">
    <property type="term" value="C:cytoplasm"/>
    <property type="evidence" value="ECO:0007669"/>
    <property type="project" value="InterPro"/>
</dbReference>
<evidence type="ECO:0000256" key="5">
    <source>
        <dbReference type="ARBA" id="ARBA00022741"/>
    </source>
</evidence>
<dbReference type="InterPro" id="IPR037528">
    <property type="entry name" value="ArgB"/>
</dbReference>
<keyword evidence="4 8" id="KW-0808">Transferase</keyword>
<evidence type="ECO:0000256" key="4">
    <source>
        <dbReference type="ARBA" id="ARBA00022679"/>
    </source>
</evidence>
<comment type="pathway">
    <text evidence="1 8">Amino-acid biosynthesis; L-arginine biosynthesis; N(2)-acetyl-L-ornithine from L-glutamate: step 2/4.</text>
</comment>
<dbReference type="Pfam" id="PF00696">
    <property type="entry name" value="AA_kinase"/>
    <property type="match status" value="1"/>
</dbReference>
<feature type="binding site" evidence="8">
    <location>
        <position position="86"/>
    </location>
    <ligand>
        <name>substrate</name>
    </ligand>
</feature>
<dbReference type="SUPFAM" id="SSF53633">
    <property type="entry name" value="Carbamate kinase-like"/>
    <property type="match status" value="1"/>
</dbReference>
<dbReference type="InterPro" id="IPR004662">
    <property type="entry name" value="AcgluKinase_fam"/>
</dbReference>
<comment type="catalytic activity">
    <reaction evidence="8">
        <text>N-acetyl-L-glutamate + ATP = N-acetyl-L-glutamyl 5-phosphate + ADP</text>
        <dbReference type="Rhea" id="RHEA:14629"/>
        <dbReference type="ChEBI" id="CHEBI:30616"/>
        <dbReference type="ChEBI" id="CHEBI:44337"/>
        <dbReference type="ChEBI" id="CHEBI:57936"/>
        <dbReference type="ChEBI" id="CHEBI:456216"/>
        <dbReference type="EC" id="2.7.2.8"/>
    </reaction>
</comment>
<evidence type="ECO:0000256" key="2">
    <source>
        <dbReference type="ARBA" id="ARBA00022571"/>
    </source>
</evidence>
<dbReference type="Gene3D" id="3.40.1160.10">
    <property type="entry name" value="Acetylglutamate kinase-like"/>
    <property type="match status" value="1"/>
</dbReference>